<feature type="domain" description="Thioredoxin" evidence="3">
    <location>
        <begin position="133"/>
        <end position="195"/>
    </location>
</feature>
<dbReference type="GO" id="GO:0034976">
    <property type="term" value="P:response to endoplasmic reticulum stress"/>
    <property type="evidence" value="ECO:0007669"/>
    <property type="project" value="TreeGrafter"/>
</dbReference>
<dbReference type="Pfam" id="PF00085">
    <property type="entry name" value="Thioredoxin"/>
    <property type="match status" value="1"/>
</dbReference>
<sequence length="315" mass="33731">MAAARQTRVVEDGVADNGVTGSPLRRRRHDHPAAGTDARVGELGGVHHGQPAQEAAGAHPHCLTGEPIAVPDPVLFVHAVCDAFERMGVRDMVALVDGGSGGGLLNDGARADAAALVVHAAEFEDEDDVLVLMLTSEHTAAVKTLNPSIRLVKRDATVESKLTEQFATRAFPMLKFFKVGVDAVKDYDGGRTSDENEKLAVMKSGRAVKIVESAKELEKTSEANDVAVFVVVDADKGESHTLLQKLGDTDDQAMYVAHQQGRDGGRRRGQQGGAVYEGRRGQGHLRRELEEVLVELVQPTSLPLIIAFTQEKAPN</sequence>
<dbReference type="InterPro" id="IPR036249">
    <property type="entry name" value="Thioredoxin-like_sf"/>
</dbReference>
<dbReference type="AlphaFoldDB" id="A0A6A3D876"/>
<organism evidence="4 5">
    <name type="scientific">Phytophthora fragariae</name>
    <dbReference type="NCBI Taxonomy" id="53985"/>
    <lineage>
        <taxon>Eukaryota</taxon>
        <taxon>Sar</taxon>
        <taxon>Stramenopiles</taxon>
        <taxon>Oomycota</taxon>
        <taxon>Peronosporomycetes</taxon>
        <taxon>Peronosporales</taxon>
        <taxon>Peronosporaceae</taxon>
        <taxon>Phytophthora</taxon>
    </lineage>
</organism>
<dbReference type="PANTHER" id="PTHR18929:SF240">
    <property type="entry name" value="PROTEIN DISULFIDE-ISOMERASE"/>
    <property type="match status" value="1"/>
</dbReference>
<reference evidence="4 5" key="1">
    <citation type="submission" date="2018-08" db="EMBL/GenBank/DDBJ databases">
        <title>Genomic investigation of the strawberry pathogen Phytophthora fragariae indicates pathogenicity is determined by transcriptional variation in three key races.</title>
        <authorList>
            <person name="Adams T.M."/>
            <person name="Armitage A.D."/>
            <person name="Sobczyk M.K."/>
            <person name="Bates H.J."/>
            <person name="Dunwell J.M."/>
            <person name="Nellist C.F."/>
            <person name="Harrison R.J."/>
        </authorList>
    </citation>
    <scope>NUCLEOTIDE SEQUENCE [LARGE SCALE GENOMIC DNA]</scope>
    <source>
        <strain evidence="4 5">NOV-9</strain>
    </source>
</reference>
<gene>
    <name evidence="4" type="ORF">PF009_g31946</name>
</gene>
<evidence type="ECO:0000313" key="5">
    <source>
        <dbReference type="Proteomes" id="UP000429523"/>
    </source>
</evidence>
<dbReference type="GO" id="GO:0006457">
    <property type="term" value="P:protein folding"/>
    <property type="evidence" value="ECO:0007669"/>
    <property type="project" value="TreeGrafter"/>
</dbReference>
<dbReference type="GO" id="GO:0005783">
    <property type="term" value="C:endoplasmic reticulum"/>
    <property type="evidence" value="ECO:0007669"/>
    <property type="project" value="TreeGrafter"/>
</dbReference>
<dbReference type="InterPro" id="IPR013766">
    <property type="entry name" value="Thioredoxin_domain"/>
</dbReference>
<accession>A0A6A3D876</accession>
<dbReference type="PANTHER" id="PTHR18929">
    <property type="entry name" value="PROTEIN DISULFIDE ISOMERASE"/>
    <property type="match status" value="1"/>
</dbReference>
<proteinExistence type="inferred from homology"/>
<evidence type="ECO:0000313" key="4">
    <source>
        <dbReference type="EMBL" id="KAE8917734.1"/>
    </source>
</evidence>
<feature type="region of interest" description="Disordered" evidence="2">
    <location>
        <begin position="260"/>
        <end position="280"/>
    </location>
</feature>
<dbReference type="Gene3D" id="3.40.30.10">
    <property type="entry name" value="Glutaredoxin"/>
    <property type="match status" value="1"/>
</dbReference>
<evidence type="ECO:0000259" key="3">
    <source>
        <dbReference type="Pfam" id="PF00085"/>
    </source>
</evidence>
<name>A0A6A3D876_9STRA</name>
<dbReference type="GO" id="GO:0003756">
    <property type="term" value="F:protein disulfide isomerase activity"/>
    <property type="evidence" value="ECO:0007669"/>
    <property type="project" value="TreeGrafter"/>
</dbReference>
<protein>
    <recommendedName>
        <fullName evidence="3">Thioredoxin domain-containing protein</fullName>
    </recommendedName>
</protein>
<feature type="region of interest" description="Disordered" evidence="2">
    <location>
        <begin position="1"/>
        <end position="39"/>
    </location>
</feature>
<comment type="caution">
    <text evidence="4">The sequence shown here is derived from an EMBL/GenBank/DDBJ whole genome shotgun (WGS) entry which is preliminary data.</text>
</comment>
<dbReference type="Proteomes" id="UP000429523">
    <property type="component" value="Unassembled WGS sequence"/>
</dbReference>
<comment type="similarity">
    <text evidence="1">Belongs to the protein disulfide isomerase family.</text>
</comment>
<evidence type="ECO:0000256" key="2">
    <source>
        <dbReference type="SAM" id="MobiDB-lite"/>
    </source>
</evidence>
<evidence type="ECO:0000256" key="1">
    <source>
        <dbReference type="ARBA" id="ARBA00006347"/>
    </source>
</evidence>
<dbReference type="EMBL" id="QXGF01006731">
    <property type="protein sequence ID" value="KAE8917734.1"/>
    <property type="molecule type" value="Genomic_DNA"/>
</dbReference>
<dbReference type="SUPFAM" id="SSF52833">
    <property type="entry name" value="Thioredoxin-like"/>
    <property type="match status" value="1"/>
</dbReference>